<feature type="active site" description="Proton donor/acceptor" evidence="8">
    <location>
        <position position="184"/>
    </location>
</feature>
<accession>A0A3N5C624</accession>
<dbReference type="PROSITE" id="PS00924">
    <property type="entry name" value="ASP_GLU_RACEMASE_2"/>
    <property type="match status" value="1"/>
</dbReference>
<keyword evidence="3 8" id="KW-0133">Cell shape</keyword>
<dbReference type="EC" id="5.1.1.3" evidence="2 8"/>
<name>A0A3N5C624_9BACL</name>
<comment type="function">
    <text evidence="8">Provides the (R)-glutamate required for cell wall biosynthesis.</text>
</comment>
<dbReference type="UniPathway" id="UPA00219"/>
<dbReference type="GO" id="GO:0071555">
    <property type="term" value="P:cell wall organization"/>
    <property type="evidence" value="ECO:0007669"/>
    <property type="project" value="UniProtKB-KW"/>
</dbReference>
<reference evidence="9 10" key="1">
    <citation type="submission" date="2018-11" db="EMBL/GenBank/DDBJ databases">
        <title>Genomic Encyclopedia of Type Strains, Phase IV (KMG-IV): sequencing the most valuable type-strain genomes for metagenomic binning, comparative biology and taxonomic classification.</title>
        <authorList>
            <person name="Goeker M."/>
        </authorList>
    </citation>
    <scope>NUCLEOTIDE SEQUENCE [LARGE SCALE GENOMIC DNA]</scope>
    <source>
        <strain evidence="9 10">DSM 29158</strain>
    </source>
</reference>
<feature type="binding site" evidence="8">
    <location>
        <begin position="9"/>
        <end position="10"/>
    </location>
    <ligand>
        <name>substrate</name>
    </ligand>
</feature>
<dbReference type="HAMAP" id="MF_00258">
    <property type="entry name" value="Glu_racemase"/>
    <property type="match status" value="1"/>
</dbReference>
<feature type="active site" description="Proton donor/acceptor" evidence="8">
    <location>
        <position position="72"/>
    </location>
</feature>
<dbReference type="RefSeq" id="WP_123807321.1">
    <property type="nucleotide sequence ID" value="NZ_RKRK01000002.1"/>
</dbReference>
<dbReference type="InterPro" id="IPR033134">
    <property type="entry name" value="Asp/Glu_racemase_AS_2"/>
</dbReference>
<dbReference type="Pfam" id="PF01177">
    <property type="entry name" value="Asp_Glu_race"/>
    <property type="match status" value="1"/>
</dbReference>
<dbReference type="EMBL" id="RKRK01000002">
    <property type="protein sequence ID" value="RPF57758.1"/>
    <property type="molecule type" value="Genomic_DNA"/>
</dbReference>
<protein>
    <recommendedName>
        <fullName evidence="7 8">Glutamate racemase</fullName>
        <ecNumber evidence="2 8">5.1.1.3</ecNumber>
    </recommendedName>
</protein>
<dbReference type="Gene3D" id="3.40.50.1860">
    <property type="match status" value="2"/>
</dbReference>
<dbReference type="InterPro" id="IPR004391">
    <property type="entry name" value="Glu_race"/>
</dbReference>
<comment type="caution">
    <text evidence="9">The sequence shown here is derived from an EMBL/GenBank/DDBJ whole genome shotgun (WGS) entry which is preliminary data.</text>
</comment>
<proteinExistence type="inferred from homology"/>
<dbReference type="PANTHER" id="PTHR21198">
    <property type="entry name" value="GLUTAMATE RACEMASE"/>
    <property type="match status" value="1"/>
</dbReference>
<dbReference type="PANTHER" id="PTHR21198:SF2">
    <property type="entry name" value="GLUTAMATE RACEMASE"/>
    <property type="match status" value="1"/>
</dbReference>
<dbReference type="PROSITE" id="PS00923">
    <property type="entry name" value="ASP_GLU_RACEMASE_1"/>
    <property type="match status" value="1"/>
</dbReference>
<comment type="pathway">
    <text evidence="8">Cell wall biogenesis; peptidoglycan biosynthesis.</text>
</comment>
<evidence type="ECO:0000256" key="8">
    <source>
        <dbReference type="HAMAP-Rule" id="MF_00258"/>
    </source>
</evidence>
<comment type="similarity">
    <text evidence="8">Belongs to the aspartate/glutamate racemases family.</text>
</comment>
<keyword evidence="10" id="KW-1185">Reference proteome</keyword>
<evidence type="ECO:0000313" key="10">
    <source>
        <dbReference type="Proteomes" id="UP000277108"/>
    </source>
</evidence>
<dbReference type="GO" id="GO:0008360">
    <property type="term" value="P:regulation of cell shape"/>
    <property type="evidence" value="ECO:0007669"/>
    <property type="project" value="UniProtKB-KW"/>
</dbReference>
<comment type="catalytic activity">
    <reaction evidence="1 8">
        <text>L-glutamate = D-glutamate</text>
        <dbReference type="Rhea" id="RHEA:12813"/>
        <dbReference type="ChEBI" id="CHEBI:29985"/>
        <dbReference type="ChEBI" id="CHEBI:29986"/>
        <dbReference type="EC" id="5.1.1.3"/>
    </reaction>
</comment>
<evidence type="ECO:0000256" key="5">
    <source>
        <dbReference type="ARBA" id="ARBA00023235"/>
    </source>
</evidence>
<dbReference type="SUPFAM" id="SSF53681">
    <property type="entry name" value="Aspartate/glutamate racemase"/>
    <property type="match status" value="2"/>
</dbReference>
<evidence type="ECO:0000256" key="6">
    <source>
        <dbReference type="ARBA" id="ARBA00023316"/>
    </source>
</evidence>
<dbReference type="GO" id="GO:0009252">
    <property type="term" value="P:peptidoglycan biosynthetic process"/>
    <property type="evidence" value="ECO:0007669"/>
    <property type="project" value="UniProtKB-UniRule"/>
</dbReference>
<evidence type="ECO:0000256" key="4">
    <source>
        <dbReference type="ARBA" id="ARBA00022984"/>
    </source>
</evidence>
<evidence type="ECO:0000256" key="3">
    <source>
        <dbReference type="ARBA" id="ARBA00022960"/>
    </source>
</evidence>
<dbReference type="NCBIfam" id="TIGR00067">
    <property type="entry name" value="glut_race"/>
    <property type="match status" value="1"/>
</dbReference>
<evidence type="ECO:0000256" key="7">
    <source>
        <dbReference type="ARBA" id="ARBA00070053"/>
    </source>
</evidence>
<feature type="binding site" evidence="8">
    <location>
        <begin position="73"/>
        <end position="74"/>
    </location>
    <ligand>
        <name>substrate</name>
    </ligand>
</feature>
<dbReference type="GO" id="GO:0042802">
    <property type="term" value="F:identical protein binding"/>
    <property type="evidence" value="ECO:0007669"/>
    <property type="project" value="UniProtKB-ARBA"/>
</dbReference>
<keyword evidence="5 8" id="KW-0413">Isomerase</keyword>
<feature type="binding site" evidence="8">
    <location>
        <begin position="185"/>
        <end position="186"/>
    </location>
    <ligand>
        <name>substrate</name>
    </ligand>
</feature>
<evidence type="ECO:0000256" key="1">
    <source>
        <dbReference type="ARBA" id="ARBA00001602"/>
    </source>
</evidence>
<dbReference type="OrthoDB" id="9801055at2"/>
<evidence type="ECO:0000313" key="9">
    <source>
        <dbReference type="EMBL" id="RPF57758.1"/>
    </source>
</evidence>
<sequence>MNTPIGVIDSGVGGLTVVKEIMRQLPNETIYYLGDVSRCPYGPRPKEEVLQYTTEIAQFLVHQNIKLLVIACNTATAVALKSLRKTLNIPVIGVIDPGAKTALQASTNHYVQVLATEGTVASHAYKDAIHKVNKSVQVDELACPKFVPLVEQLRYKDEVIRGVVIHQQLKQIQDTEADTIILGCTHYPLIQSSIEAYFHGNKKVISSGYETAREVSSILGFMQLHASKVAAVEHKFFVHGSSDRFQYTIEEWLNIEDAHIIELSTTILLKEDML</sequence>
<dbReference type="GO" id="GO:0008881">
    <property type="term" value="F:glutamate racemase activity"/>
    <property type="evidence" value="ECO:0007669"/>
    <property type="project" value="UniProtKB-UniRule"/>
</dbReference>
<organism evidence="9 10">
    <name type="scientific">Abyssicoccus albus</name>
    <dbReference type="NCBI Taxonomy" id="1817405"/>
    <lineage>
        <taxon>Bacteria</taxon>
        <taxon>Bacillati</taxon>
        <taxon>Bacillota</taxon>
        <taxon>Bacilli</taxon>
        <taxon>Bacillales</taxon>
        <taxon>Abyssicoccaceae</taxon>
    </lineage>
</organism>
<dbReference type="Proteomes" id="UP000277108">
    <property type="component" value="Unassembled WGS sequence"/>
</dbReference>
<keyword evidence="4 8" id="KW-0573">Peptidoglycan synthesis</keyword>
<keyword evidence="6 8" id="KW-0961">Cell wall biogenesis/degradation</keyword>
<dbReference type="NCBIfam" id="NF002035">
    <property type="entry name" value="PRK00865.1-3"/>
    <property type="match status" value="1"/>
</dbReference>
<dbReference type="AlphaFoldDB" id="A0A3N5C624"/>
<gene>
    <name evidence="8" type="primary">murI</name>
    <name evidence="9" type="ORF">EDD62_0391</name>
</gene>
<dbReference type="InterPro" id="IPR018187">
    <property type="entry name" value="Asp/Glu_racemase_AS_1"/>
</dbReference>
<dbReference type="InterPro" id="IPR001920">
    <property type="entry name" value="Asp/Glu_race"/>
</dbReference>
<dbReference type="FunFam" id="3.40.50.1860:FF:000002">
    <property type="entry name" value="Glutamate racemase"/>
    <property type="match status" value="1"/>
</dbReference>
<dbReference type="InterPro" id="IPR015942">
    <property type="entry name" value="Asp/Glu/hydantoin_racemase"/>
</dbReference>
<feature type="binding site" evidence="8">
    <location>
        <begin position="41"/>
        <end position="42"/>
    </location>
    <ligand>
        <name>substrate</name>
    </ligand>
</feature>
<evidence type="ECO:0000256" key="2">
    <source>
        <dbReference type="ARBA" id="ARBA00013090"/>
    </source>
</evidence>